<reference evidence="2" key="4">
    <citation type="submission" date="2019-03" db="UniProtKB">
        <authorList>
            <consortium name="EnsemblPlants"/>
        </authorList>
    </citation>
    <scope>IDENTIFICATION</scope>
</reference>
<dbReference type="STRING" id="200361.A0A453GJE0"/>
<organism evidence="2 3">
    <name type="scientific">Aegilops tauschii subsp. strangulata</name>
    <name type="common">Goatgrass</name>
    <dbReference type="NCBI Taxonomy" id="200361"/>
    <lineage>
        <taxon>Eukaryota</taxon>
        <taxon>Viridiplantae</taxon>
        <taxon>Streptophyta</taxon>
        <taxon>Embryophyta</taxon>
        <taxon>Tracheophyta</taxon>
        <taxon>Spermatophyta</taxon>
        <taxon>Magnoliopsida</taxon>
        <taxon>Liliopsida</taxon>
        <taxon>Poales</taxon>
        <taxon>Poaceae</taxon>
        <taxon>BOP clade</taxon>
        <taxon>Pooideae</taxon>
        <taxon>Triticodae</taxon>
        <taxon>Triticeae</taxon>
        <taxon>Triticinae</taxon>
        <taxon>Aegilops</taxon>
    </lineage>
</organism>
<protein>
    <recommendedName>
        <fullName evidence="1">F-box associated beta-propeller type 1 domain-containing protein</fullName>
    </recommendedName>
</protein>
<evidence type="ECO:0000259" key="1">
    <source>
        <dbReference type="Pfam" id="PF07734"/>
    </source>
</evidence>
<dbReference type="InterPro" id="IPR017451">
    <property type="entry name" value="F-box-assoc_interact_dom"/>
</dbReference>
<dbReference type="Pfam" id="PF07734">
    <property type="entry name" value="FBA_1"/>
    <property type="match status" value="1"/>
</dbReference>
<reference evidence="2" key="5">
    <citation type="journal article" date="2021" name="G3 (Bethesda)">
        <title>Aegilops tauschii genome assembly Aet v5.0 features greater sequence contiguity and improved annotation.</title>
        <authorList>
            <person name="Wang L."/>
            <person name="Zhu T."/>
            <person name="Rodriguez J.C."/>
            <person name="Deal K.R."/>
            <person name="Dubcovsky J."/>
            <person name="McGuire P.E."/>
            <person name="Lux T."/>
            <person name="Spannagl M."/>
            <person name="Mayer K.F.X."/>
            <person name="Baldrich P."/>
            <person name="Meyers B.C."/>
            <person name="Huo N."/>
            <person name="Gu Y.Q."/>
            <person name="Zhou H."/>
            <person name="Devos K.M."/>
            <person name="Bennetzen J.L."/>
            <person name="Unver T."/>
            <person name="Budak H."/>
            <person name="Gulick P.J."/>
            <person name="Galiba G."/>
            <person name="Kalapos B."/>
            <person name="Nelson D.R."/>
            <person name="Li P."/>
            <person name="You F.M."/>
            <person name="Luo M.C."/>
            <person name="Dvorak J."/>
        </authorList>
    </citation>
    <scope>NUCLEOTIDE SEQUENCE [LARGE SCALE GENOMIC DNA]</scope>
    <source>
        <strain evidence="2">cv. AL8/78</strain>
    </source>
</reference>
<name>A0A453GJE0_AEGTS</name>
<feature type="domain" description="F-box associated beta-propeller type 1" evidence="1">
    <location>
        <begin position="37"/>
        <end position="228"/>
    </location>
</feature>
<reference evidence="3" key="1">
    <citation type="journal article" date="2014" name="Science">
        <title>Ancient hybridizations among the ancestral genomes of bread wheat.</title>
        <authorList>
            <consortium name="International Wheat Genome Sequencing Consortium,"/>
            <person name="Marcussen T."/>
            <person name="Sandve S.R."/>
            <person name="Heier L."/>
            <person name="Spannagl M."/>
            <person name="Pfeifer M."/>
            <person name="Jakobsen K.S."/>
            <person name="Wulff B.B."/>
            <person name="Steuernagel B."/>
            <person name="Mayer K.F."/>
            <person name="Olsen O.A."/>
        </authorList>
    </citation>
    <scope>NUCLEOTIDE SEQUENCE [LARGE SCALE GENOMIC DNA]</scope>
    <source>
        <strain evidence="3">cv. AL8/78</strain>
    </source>
</reference>
<dbReference type="PANTHER" id="PTHR31672:SF2">
    <property type="entry name" value="F-BOX DOMAIN-CONTAINING PROTEIN"/>
    <property type="match status" value="1"/>
</dbReference>
<reference evidence="2" key="3">
    <citation type="journal article" date="2017" name="Nature">
        <title>Genome sequence of the progenitor of the wheat D genome Aegilops tauschii.</title>
        <authorList>
            <person name="Luo M.C."/>
            <person name="Gu Y.Q."/>
            <person name="Puiu D."/>
            <person name="Wang H."/>
            <person name="Twardziok S.O."/>
            <person name="Deal K.R."/>
            <person name="Huo N."/>
            <person name="Zhu T."/>
            <person name="Wang L."/>
            <person name="Wang Y."/>
            <person name="McGuire P.E."/>
            <person name="Liu S."/>
            <person name="Long H."/>
            <person name="Ramasamy R.K."/>
            <person name="Rodriguez J.C."/>
            <person name="Van S.L."/>
            <person name="Yuan L."/>
            <person name="Wang Z."/>
            <person name="Xia Z."/>
            <person name="Xiao L."/>
            <person name="Anderson O.D."/>
            <person name="Ouyang S."/>
            <person name="Liang Y."/>
            <person name="Zimin A.V."/>
            <person name="Pertea G."/>
            <person name="Qi P."/>
            <person name="Bennetzen J.L."/>
            <person name="Dai X."/>
            <person name="Dawson M.W."/>
            <person name="Muller H.G."/>
            <person name="Kugler K."/>
            <person name="Rivarola-Duarte L."/>
            <person name="Spannagl M."/>
            <person name="Mayer K.F.X."/>
            <person name="Lu F.H."/>
            <person name="Bevan M.W."/>
            <person name="Leroy P."/>
            <person name="Li P."/>
            <person name="You F.M."/>
            <person name="Sun Q."/>
            <person name="Liu Z."/>
            <person name="Lyons E."/>
            <person name="Wicker T."/>
            <person name="Salzberg S.L."/>
            <person name="Devos K.M."/>
            <person name="Dvorak J."/>
        </authorList>
    </citation>
    <scope>NUCLEOTIDE SEQUENCE [LARGE SCALE GENOMIC DNA]</scope>
    <source>
        <strain evidence="2">cv. AL8/78</strain>
    </source>
</reference>
<dbReference type="Proteomes" id="UP000015105">
    <property type="component" value="Chromosome 3D"/>
</dbReference>
<keyword evidence="3" id="KW-1185">Reference proteome</keyword>
<dbReference type="InterPro" id="IPR050796">
    <property type="entry name" value="SCF_F-box_component"/>
</dbReference>
<dbReference type="Gramene" id="AET3Gv21050800.1">
    <property type="protein sequence ID" value="AET3Gv21050800.1"/>
    <property type="gene ID" value="AET3Gv21050800"/>
</dbReference>
<dbReference type="EnsemblPlants" id="AET3Gv21050800.1">
    <property type="protein sequence ID" value="AET3Gv21050800.1"/>
    <property type="gene ID" value="AET3Gv21050800"/>
</dbReference>
<evidence type="ECO:0000313" key="2">
    <source>
        <dbReference type="EnsemblPlants" id="AET3Gv21050800.1"/>
    </source>
</evidence>
<evidence type="ECO:0000313" key="3">
    <source>
        <dbReference type="Proteomes" id="UP000015105"/>
    </source>
</evidence>
<dbReference type="NCBIfam" id="TIGR01640">
    <property type="entry name" value="F_box_assoc_1"/>
    <property type="match status" value="1"/>
</dbReference>
<proteinExistence type="predicted"/>
<sequence length="322" mass="36595">LPIVHGNGYRSILAIDIRAAQLHTVAWLDGVFVVEASCDGLLVLSKYDYAGGSRTCLSVCNPATRDFKLVSPGPEPLPDLRILGMYPHRPTGEYRLLLQQRNNTDSSRHQTGRCYVFALGSHQPRRYVGCSEIKLAFLDVAVRLRDSLHWYPVLYETESRPWEYVGKSELIIVFDTTTESFRQMRAPPVPTSSRICEMDDTLGIYSCNWAMETVDIWVLHNYESEVWDLKYRVQLPVAQIWGNLEGIVGTLAYWHVTVALSDGDVLLLVRLGRSLFYVDTDGKLIAIFRDISAYKHWLKQTLVPHDFFMTLDGYAADASPFI</sequence>
<dbReference type="InterPro" id="IPR006527">
    <property type="entry name" value="F-box-assoc_dom_typ1"/>
</dbReference>
<dbReference type="AlphaFoldDB" id="A0A453GJE0"/>
<reference evidence="3" key="2">
    <citation type="journal article" date="2017" name="Nat. Plants">
        <title>The Aegilops tauschii genome reveals multiple impacts of transposons.</title>
        <authorList>
            <person name="Zhao G."/>
            <person name="Zou C."/>
            <person name="Li K."/>
            <person name="Wang K."/>
            <person name="Li T."/>
            <person name="Gao L."/>
            <person name="Zhang X."/>
            <person name="Wang H."/>
            <person name="Yang Z."/>
            <person name="Liu X."/>
            <person name="Jiang W."/>
            <person name="Mao L."/>
            <person name="Kong X."/>
            <person name="Jiao Y."/>
            <person name="Jia J."/>
        </authorList>
    </citation>
    <scope>NUCLEOTIDE SEQUENCE [LARGE SCALE GENOMIC DNA]</scope>
    <source>
        <strain evidence="3">cv. AL8/78</strain>
    </source>
</reference>
<dbReference type="PANTHER" id="PTHR31672">
    <property type="entry name" value="BNACNNG10540D PROTEIN"/>
    <property type="match status" value="1"/>
</dbReference>
<accession>A0A453GJE0</accession>